<proteinExistence type="predicted"/>
<evidence type="ECO:0000256" key="1">
    <source>
        <dbReference type="SAM" id="Phobius"/>
    </source>
</evidence>
<feature type="transmembrane region" description="Helical" evidence="1">
    <location>
        <begin position="7"/>
        <end position="27"/>
    </location>
</feature>
<keyword evidence="1" id="KW-0812">Transmembrane</keyword>
<protein>
    <submittedName>
        <fullName evidence="2">Uncharacterized protein</fullName>
    </submittedName>
</protein>
<organism evidence="2">
    <name type="scientific">Siphoviridae sp. ct6Ob18</name>
    <dbReference type="NCBI Taxonomy" id="2827783"/>
    <lineage>
        <taxon>Viruses</taxon>
        <taxon>Duplodnaviria</taxon>
        <taxon>Heunggongvirae</taxon>
        <taxon>Uroviricota</taxon>
        <taxon>Caudoviricetes</taxon>
    </lineage>
</organism>
<accession>A0A8S5THH7</accession>
<dbReference type="EMBL" id="BK032824">
    <property type="protein sequence ID" value="DAF62592.1"/>
    <property type="molecule type" value="Genomic_DNA"/>
</dbReference>
<sequence>MKKLHIILAALNIVSIFFVLQIILNWFPTFNCNYSGDKIEKINSLVIDLSLGVITSTLFYYLLVVIPEKKKRKATRLINQNLLNFIVNNMQEIIAYFTTSYSINSCEKYYSDINESDFNQITEIRDIQTDFWFRYETKTEPIIDFRGYSEMVFINLHTDSIKSKAEYFLSLPIITFEDEHLIDIIAKIDNCQFIWAINTLYINRKNEVTIPDIGQYIIPFYRLYLELLKYTKPSFLIIKEGEAPTMPPLNIELT</sequence>
<reference evidence="2" key="1">
    <citation type="journal article" date="2021" name="Proc. Natl. Acad. Sci. U.S.A.">
        <title>A Catalog of Tens of Thousands of Viruses from Human Metagenomes Reveals Hidden Associations with Chronic Diseases.</title>
        <authorList>
            <person name="Tisza M.J."/>
            <person name="Buck C.B."/>
        </authorList>
    </citation>
    <scope>NUCLEOTIDE SEQUENCE</scope>
    <source>
        <strain evidence="2">Ct6Ob18</strain>
    </source>
</reference>
<keyword evidence="1" id="KW-1133">Transmembrane helix</keyword>
<keyword evidence="1" id="KW-0472">Membrane</keyword>
<name>A0A8S5THH7_9CAUD</name>
<feature type="transmembrane region" description="Helical" evidence="1">
    <location>
        <begin position="47"/>
        <end position="66"/>
    </location>
</feature>
<evidence type="ECO:0000313" key="2">
    <source>
        <dbReference type="EMBL" id="DAF62592.1"/>
    </source>
</evidence>